<gene>
    <name evidence="9" type="ORF">AFL42_00520</name>
</gene>
<feature type="compositionally biased region" description="Acidic residues" evidence="6">
    <location>
        <begin position="317"/>
        <end position="329"/>
    </location>
</feature>
<keyword evidence="4 7" id="KW-1133">Transmembrane helix</keyword>
<feature type="compositionally biased region" description="Polar residues" evidence="6">
    <location>
        <begin position="377"/>
        <end position="388"/>
    </location>
</feature>
<evidence type="ECO:0000256" key="6">
    <source>
        <dbReference type="SAM" id="MobiDB-lite"/>
    </source>
</evidence>
<feature type="transmembrane region" description="Helical" evidence="7">
    <location>
        <begin position="60"/>
        <end position="81"/>
    </location>
</feature>
<protein>
    <recommendedName>
        <fullName evidence="8">RsgI N-terminal anti-sigma domain-containing protein</fullName>
    </recommendedName>
</protein>
<comment type="caution">
    <text evidence="9">The sequence shown here is derived from an EMBL/GenBank/DDBJ whole genome shotgun (WGS) entry which is preliminary data.</text>
</comment>
<dbReference type="PROSITE" id="PS51849">
    <property type="entry name" value="RSGI_N"/>
    <property type="match status" value="1"/>
</dbReference>
<accession>A0ABR5MNS6</accession>
<feature type="compositionally biased region" description="Acidic residues" evidence="6">
    <location>
        <begin position="281"/>
        <end position="297"/>
    </location>
</feature>
<feature type="compositionally biased region" description="Low complexity" evidence="6">
    <location>
        <begin position="342"/>
        <end position="352"/>
    </location>
</feature>
<keyword evidence="3 7" id="KW-0812">Transmembrane</keyword>
<evidence type="ECO:0000313" key="9">
    <source>
        <dbReference type="EMBL" id="KPH79228.1"/>
    </source>
</evidence>
<name>A0ABR5MNS6_9BACI</name>
<dbReference type="InterPro" id="IPR024449">
    <property type="entry name" value="Anti-sigma_RsgI_N"/>
</dbReference>
<feature type="compositionally biased region" description="Basic and acidic residues" evidence="6">
    <location>
        <begin position="353"/>
        <end position="376"/>
    </location>
</feature>
<dbReference type="Pfam" id="PF12791">
    <property type="entry name" value="RsgI_N"/>
    <property type="match status" value="1"/>
</dbReference>
<reference evidence="9 10" key="1">
    <citation type="submission" date="2015-07" db="EMBL/GenBank/DDBJ databases">
        <title>High-quality draft genome sequence of Oceanobacillus caeni HM6, a bacillus isolated from a human feces.</title>
        <authorList>
            <person name="Kumar J."/>
            <person name="Verma M.K."/>
            <person name="Pandey R."/>
            <person name="Bhambi M."/>
            <person name="Chauhan N."/>
        </authorList>
    </citation>
    <scope>NUCLEOTIDE SEQUENCE [LARGE SCALE GENOMIC DNA]</scope>
    <source>
        <strain evidence="9 10">HM6</strain>
    </source>
</reference>
<evidence type="ECO:0000259" key="8">
    <source>
        <dbReference type="PROSITE" id="PS51849"/>
    </source>
</evidence>
<dbReference type="EMBL" id="LGTK01000001">
    <property type="protein sequence ID" value="KPH79228.1"/>
    <property type="molecule type" value="Genomic_DNA"/>
</dbReference>
<dbReference type="RefSeq" id="WP_060667493.1">
    <property type="nucleotide sequence ID" value="NZ_LGTK01000001.1"/>
</dbReference>
<sequence length="388" mass="44893">MKKGIILERHRKYTILMTKDGAFLKGKVYVKDAQIGDEVVFEPIYPKRFFFLSKNNKRHLPARILTVACIVLVCLFLPFYFSTNDKTYAYVTVDINPSIELEVDENYTVRKIHAMNDDAEQIMGELTNYLNENLETVIQMIMNTSEENGLINNGKNILVGISYMDEEKTDDEQKILKEIENHFEENKPDWNLAAFNVPKDIRDLADEQKTSMNKLMAKQLIIGQEPKSIQSLQNEDFLDISEVEIMDTFFKSTDNVEEKTDEEEIVNEEEPQEDHEKEIQNDENVEMNDDINDETNEEVNTPNPPQESEVEEHTETNEEENIPTDEDSKEDPHPSELKGKNGEINSNGNNIKKNSDHHPSQNKKDNDHAKWKDENHPSNQKGKNGNNE</sequence>
<evidence type="ECO:0000256" key="7">
    <source>
        <dbReference type="SAM" id="Phobius"/>
    </source>
</evidence>
<dbReference type="InterPro" id="IPR055431">
    <property type="entry name" value="RsgI_M"/>
</dbReference>
<dbReference type="Proteomes" id="UP000037854">
    <property type="component" value="Unassembled WGS sequence"/>
</dbReference>
<comment type="subcellular location">
    <subcellularLocation>
        <location evidence="1">Cell membrane</location>
        <topology evidence="1">Single-pass membrane protein</topology>
    </subcellularLocation>
</comment>
<evidence type="ECO:0000313" key="10">
    <source>
        <dbReference type="Proteomes" id="UP000037854"/>
    </source>
</evidence>
<keyword evidence="5 7" id="KW-0472">Membrane</keyword>
<evidence type="ECO:0000256" key="3">
    <source>
        <dbReference type="ARBA" id="ARBA00022692"/>
    </source>
</evidence>
<evidence type="ECO:0000256" key="4">
    <source>
        <dbReference type="ARBA" id="ARBA00022989"/>
    </source>
</evidence>
<feature type="compositionally biased region" description="Acidic residues" evidence="6">
    <location>
        <begin position="259"/>
        <end position="273"/>
    </location>
</feature>
<evidence type="ECO:0000256" key="1">
    <source>
        <dbReference type="ARBA" id="ARBA00004162"/>
    </source>
</evidence>
<evidence type="ECO:0000256" key="5">
    <source>
        <dbReference type="ARBA" id="ARBA00023136"/>
    </source>
</evidence>
<organism evidence="9 10">
    <name type="scientific">Oceanobacillus caeni</name>
    <dbReference type="NCBI Taxonomy" id="405946"/>
    <lineage>
        <taxon>Bacteria</taxon>
        <taxon>Bacillati</taxon>
        <taxon>Bacillota</taxon>
        <taxon>Bacilli</taxon>
        <taxon>Bacillales</taxon>
        <taxon>Bacillaceae</taxon>
        <taxon>Oceanobacillus</taxon>
    </lineage>
</organism>
<proteinExistence type="predicted"/>
<keyword evidence="2" id="KW-1003">Cell membrane</keyword>
<feature type="compositionally biased region" description="Basic and acidic residues" evidence="6">
    <location>
        <begin position="330"/>
        <end position="341"/>
    </location>
</feature>
<dbReference type="Pfam" id="PF23750">
    <property type="entry name" value="RsgI_M"/>
    <property type="match status" value="1"/>
</dbReference>
<feature type="region of interest" description="Disordered" evidence="6">
    <location>
        <begin position="252"/>
        <end position="388"/>
    </location>
</feature>
<evidence type="ECO:0000256" key="2">
    <source>
        <dbReference type="ARBA" id="ARBA00022475"/>
    </source>
</evidence>
<feature type="domain" description="RsgI N-terminal anti-sigma" evidence="8">
    <location>
        <begin position="2"/>
        <end position="50"/>
    </location>
</feature>
<keyword evidence="10" id="KW-1185">Reference proteome</keyword>